<dbReference type="Proteomes" id="UP000727907">
    <property type="component" value="Unassembled WGS sequence"/>
</dbReference>
<dbReference type="EMBL" id="JAHOPB010000001">
    <property type="protein sequence ID" value="MBU8872884.1"/>
    <property type="molecule type" value="Genomic_DNA"/>
</dbReference>
<dbReference type="Pfam" id="PF13561">
    <property type="entry name" value="adh_short_C2"/>
    <property type="match status" value="1"/>
</dbReference>
<organism evidence="2 3">
    <name type="scientific">Reyranella humidisoli</name>
    <dbReference type="NCBI Taxonomy" id="2849149"/>
    <lineage>
        <taxon>Bacteria</taxon>
        <taxon>Pseudomonadati</taxon>
        <taxon>Pseudomonadota</taxon>
        <taxon>Alphaproteobacteria</taxon>
        <taxon>Hyphomicrobiales</taxon>
        <taxon>Reyranellaceae</taxon>
        <taxon>Reyranella</taxon>
    </lineage>
</organism>
<gene>
    <name evidence="2" type="ORF">KQ910_03875</name>
</gene>
<comment type="caution">
    <text evidence="2">The sequence shown here is derived from an EMBL/GenBank/DDBJ whole genome shotgun (WGS) entry which is preliminary data.</text>
</comment>
<reference evidence="2 3" key="1">
    <citation type="submission" date="2021-06" db="EMBL/GenBank/DDBJ databases">
        <authorList>
            <person name="Lee D.H."/>
        </authorList>
    </citation>
    <scope>NUCLEOTIDE SEQUENCE [LARGE SCALE GENOMIC DNA]</scope>
    <source>
        <strain evidence="2 3">MMS21-HV4-11</strain>
    </source>
</reference>
<sequence length="253" mass="25634">MASPSRVILITGASSGIGAATARALAAPDTGLALHARRNRAGLERVSGFATGAGAQTLLLEGDLAETGTAARLVDETVKKFGHLDVIVSNAGFANRTQVGELDRATWDASQNAMTAAFFELATAAKPWLLKAGAAGRLVGVSSFVAHAFARGLMTFPASAAAKAGVEAFAKAFAVDIAGSGATVNCVAPGFIEKDPDAHAAVPRTGMEKVNQSIPMGRYGKPAEVAALIAFLCSPAASYITGQTVHVNGGVTL</sequence>
<dbReference type="InterPro" id="IPR050259">
    <property type="entry name" value="SDR"/>
</dbReference>
<comment type="similarity">
    <text evidence="1">Belongs to the short-chain dehydrogenases/reductases (SDR) family.</text>
</comment>
<evidence type="ECO:0000256" key="1">
    <source>
        <dbReference type="ARBA" id="ARBA00006484"/>
    </source>
</evidence>
<accession>A0ABS6IGC7</accession>
<dbReference type="RefSeq" id="WP_216957163.1">
    <property type="nucleotide sequence ID" value="NZ_JAHOPB010000001.1"/>
</dbReference>
<name>A0ABS6IGC7_9HYPH</name>
<dbReference type="PANTHER" id="PTHR42879">
    <property type="entry name" value="3-OXOACYL-(ACYL-CARRIER-PROTEIN) REDUCTASE"/>
    <property type="match status" value="1"/>
</dbReference>
<evidence type="ECO:0000313" key="2">
    <source>
        <dbReference type="EMBL" id="MBU8872884.1"/>
    </source>
</evidence>
<dbReference type="InterPro" id="IPR002347">
    <property type="entry name" value="SDR_fam"/>
</dbReference>
<proteinExistence type="inferred from homology"/>
<protein>
    <submittedName>
        <fullName evidence="2">SDR family oxidoreductase</fullName>
    </submittedName>
</protein>
<evidence type="ECO:0000313" key="3">
    <source>
        <dbReference type="Proteomes" id="UP000727907"/>
    </source>
</evidence>
<keyword evidence="3" id="KW-1185">Reference proteome</keyword>